<dbReference type="EMBL" id="VSSQ01107769">
    <property type="protein sequence ID" value="MPN46800.1"/>
    <property type="molecule type" value="Genomic_DNA"/>
</dbReference>
<protein>
    <submittedName>
        <fullName evidence="7">Zinc-specific metallo-regulatory protein</fullName>
    </submittedName>
</protein>
<dbReference type="InterPro" id="IPR036388">
    <property type="entry name" value="WH-like_DNA-bd_sf"/>
</dbReference>
<dbReference type="InterPro" id="IPR036390">
    <property type="entry name" value="WH_DNA-bd_sf"/>
</dbReference>
<keyword evidence="2" id="KW-0678">Repressor</keyword>
<evidence type="ECO:0000256" key="6">
    <source>
        <dbReference type="ARBA" id="ARBA00023163"/>
    </source>
</evidence>
<dbReference type="InterPro" id="IPR002481">
    <property type="entry name" value="FUR"/>
</dbReference>
<keyword evidence="6" id="KW-0804">Transcription</keyword>
<evidence type="ECO:0000256" key="2">
    <source>
        <dbReference type="ARBA" id="ARBA00022491"/>
    </source>
</evidence>
<sequence length="118" mass="13231">MKNAIEYARQPLLPTEILALAQTTQPTLGIATVYRNLKILVESGEVQTVDLPGEPTRYESAHHGHHHHFHCSACRQVFDVPGCPPNLENFAPKGFKVARHELTLYGTCADCEKADRRR</sequence>
<dbReference type="InterPro" id="IPR043135">
    <property type="entry name" value="Fur_C"/>
</dbReference>
<dbReference type="GO" id="GO:1900376">
    <property type="term" value="P:regulation of secondary metabolite biosynthetic process"/>
    <property type="evidence" value="ECO:0007669"/>
    <property type="project" value="TreeGrafter"/>
</dbReference>
<dbReference type="GO" id="GO:0003700">
    <property type="term" value="F:DNA-binding transcription factor activity"/>
    <property type="evidence" value="ECO:0007669"/>
    <property type="project" value="InterPro"/>
</dbReference>
<keyword evidence="5" id="KW-0238">DNA-binding</keyword>
<evidence type="ECO:0000313" key="7">
    <source>
        <dbReference type="EMBL" id="MPN46800.1"/>
    </source>
</evidence>
<comment type="caution">
    <text evidence="7">The sequence shown here is derived from an EMBL/GenBank/DDBJ whole genome shotgun (WGS) entry which is preliminary data.</text>
</comment>
<accession>A0A645I6S5</accession>
<evidence type="ECO:0000256" key="5">
    <source>
        <dbReference type="ARBA" id="ARBA00023125"/>
    </source>
</evidence>
<name>A0A645I6S5_9ZZZZ</name>
<dbReference type="Gene3D" id="1.10.10.10">
    <property type="entry name" value="Winged helix-like DNA-binding domain superfamily/Winged helix DNA-binding domain"/>
    <property type="match status" value="1"/>
</dbReference>
<organism evidence="7">
    <name type="scientific">bioreactor metagenome</name>
    <dbReference type="NCBI Taxonomy" id="1076179"/>
    <lineage>
        <taxon>unclassified sequences</taxon>
        <taxon>metagenomes</taxon>
        <taxon>ecological metagenomes</taxon>
    </lineage>
</organism>
<dbReference type="CDD" id="cd07153">
    <property type="entry name" value="Fur_like"/>
    <property type="match status" value="1"/>
</dbReference>
<evidence type="ECO:0000256" key="1">
    <source>
        <dbReference type="ARBA" id="ARBA00007957"/>
    </source>
</evidence>
<evidence type="ECO:0000256" key="4">
    <source>
        <dbReference type="ARBA" id="ARBA00023015"/>
    </source>
</evidence>
<dbReference type="PANTHER" id="PTHR33202:SF22">
    <property type="entry name" value="HYDROGEN PEROXIDE SENSITIVE REPRESSOR"/>
    <property type="match status" value="1"/>
</dbReference>
<dbReference type="GO" id="GO:0000976">
    <property type="term" value="F:transcription cis-regulatory region binding"/>
    <property type="evidence" value="ECO:0007669"/>
    <property type="project" value="TreeGrafter"/>
</dbReference>
<dbReference type="Pfam" id="PF01475">
    <property type="entry name" value="FUR"/>
    <property type="match status" value="1"/>
</dbReference>
<keyword evidence="4" id="KW-0805">Transcription regulation</keyword>
<evidence type="ECO:0000256" key="3">
    <source>
        <dbReference type="ARBA" id="ARBA00022833"/>
    </source>
</evidence>
<gene>
    <name evidence="7" type="primary">zur_24</name>
    <name evidence="7" type="ORF">SDC9_194399</name>
</gene>
<proteinExistence type="inferred from homology"/>
<dbReference type="GO" id="GO:0045892">
    <property type="term" value="P:negative regulation of DNA-templated transcription"/>
    <property type="evidence" value="ECO:0007669"/>
    <property type="project" value="TreeGrafter"/>
</dbReference>
<dbReference type="AlphaFoldDB" id="A0A645I6S5"/>
<comment type="similarity">
    <text evidence="1">Belongs to the Fur family.</text>
</comment>
<dbReference type="GO" id="GO:0008270">
    <property type="term" value="F:zinc ion binding"/>
    <property type="evidence" value="ECO:0007669"/>
    <property type="project" value="TreeGrafter"/>
</dbReference>
<dbReference type="PANTHER" id="PTHR33202">
    <property type="entry name" value="ZINC UPTAKE REGULATION PROTEIN"/>
    <property type="match status" value="1"/>
</dbReference>
<dbReference type="SUPFAM" id="SSF46785">
    <property type="entry name" value="Winged helix' DNA-binding domain"/>
    <property type="match status" value="1"/>
</dbReference>
<dbReference type="Gene3D" id="3.30.1490.190">
    <property type="match status" value="1"/>
</dbReference>
<keyword evidence="3" id="KW-0862">Zinc</keyword>
<reference evidence="7" key="1">
    <citation type="submission" date="2019-08" db="EMBL/GenBank/DDBJ databases">
        <authorList>
            <person name="Kucharzyk K."/>
            <person name="Murdoch R.W."/>
            <person name="Higgins S."/>
            <person name="Loffler F."/>
        </authorList>
    </citation>
    <scope>NUCLEOTIDE SEQUENCE</scope>
</reference>